<protein>
    <submittedName>
        <fullName evidence="1">Uncharacterized protein</fullName>
    </submittedName>
</protein>
<organism evidence="1 2">
    <name type="scientific">Variovorax paradoxus</name>
    <dbReference type="NCBI Taxonomy" id="34073"/>
    <lineage>
        <taxon>Bacteria</taxon>
        <taxon>Pseudomonadati</taxon>
        <taxon>Pseudomonadota</taxon>
        <taxon>Betaproteobacteria</taxon>
        <taxon>Burkholderiales</taxon>
        <taxon>Comamonadaceae</taxon>
        <taxon>Variovorax</taxon>
    </lineage>
</organism>
<dbReference type="PATRIC" id="fig|34073.19.peg.6282"/>
<gene>
    <name evidence="1" type="ORF">VPARA_61150</name>
</gene>
<dbReference type="RefSeq" id="WP_047787262.1">
    <property type="nucleotide sequence ID" value="NZ_JZWI01000045.1"/>
</dbReference>
<reference evidence="1 2" key="1">
    <citation type="submission" date="2015-03" db="EMBL/GenBank/DDBJ databases">
        <title>Genome sequence of Variovorax paradoxus TBEA6.</title>
        <authorList>
            <person name="Poehlein A."/>
            <person name="Schuldes J."/>
            <person name="Wuebbeler J.H."/>
            <person name="Hiessl S."/>
            <person name="Steinbuechel A."/>
            <person name="Daniel R."/>
        </authorList>
    </citation>
    <scope>NUCLEOTIDE SEQUENCE [LARGE SCALE GENOMIC DNA]</scope>
    <source>
        <strain evidence="1 2">TBEA6</strain>
    </source>
</reference>
<comment type="caution">
    <text evidence="1">The sequence shown here is derived from an EMBL/GenBank/DDBJ whole genome shotgun (WGS) entry which is preliminary data.</text>
</comment>
<dbReference type="AlphaFoldDB" id="A0A0H2LSS8"/>
<dbReference type="EMBL" id="JZWI01000045">
    <property type="protein sequence ID" value="KLN52731.1"/>
    <property type="molecule type" value="Genomic_DNA"/>
</dbReference>
<dbReference type="Proteomes" id="UP000035170">
    <property type="component" value="Unassembled WGS sequence"/>
</dbReference>
<evidence type="ECO:0000313" key="2">
    <source>
        <dbReference type="Proteomes" id="UP000035170"/>
    </source>
</evidence>
<keyword evidence="2" id="KW-1185">Reference proteome</keyword>
<proteinExistence type="predicted"/>
<evidence type="ECO:0000313" key="1">
    <source>
        <dbReference type="EMBL" id="KLN52731.1"/>
    </source>
</evidence>
<name>A0A0H2LSS8_VARPD</name>
<accession>A0A0H2LSS8</accession>
<sequence length="99" mass="10992">MSTSEPTTTSPARNHALAEALAWISKFAHAWKAIEPAPHSLSIDGFIIWGPVLYEKHRNEDPVELAVQLYGKSGEYSRYLYPGRRPKSGDALPTFAPKV</sequence>